<dbReference type="PANTHER" id="PTHR33741">
    <property type="entry name" value="TRANSMEMBRANE PROTEIN DDB_G0269096-RELATED"/>
    <property type="match status" value="1"/>
</dbReference>
<feature type="transmembrane region" description="Helical" evidence="1">
    <location>
        <begin position="15"/>
        <end position="32"/>
    </location>
</feature>
<evidence type="ECO:0000256" key="1">
    <source>
        <dbReference type="SAM" id="Phobius"/>
    </source>
</evidence>
<keyword evidence="1" id="KW-0812">Transmembrane</keyword>
<reference evidence="3" key="1">
    <citation type="journal article" date="1998" name="DNA Res.">
        <title>Structural analysis of Arabidopsis thaliana chromosome 5. IV. Sequence features of the regions of 1,456,315 bp covered by nineteen physically assigned P1 and TAC clones.</title>
        <authorList>
            <person name="Sato S."/>
            <person name="Kaneko T."/>
            <person name="Kotani H."/>
            <person name="Nakamura Y."/>
            <person name="Asamizu E."/>
            <person name="Miyajima N."/>
            <person name="Tabata S."/>
        </authorList>
    </citation>
    <scope>NUCLEOTIDE SEQUENCE [LARGE SCALE GENOMIC DNA]</scope>
</reference>
<dbReference type="PANTHER" id="PTHR33741:SF1">
    <property type="entry name" value="HPP FAMILY PROTEIN, EXPRESSED"/>
    <property type="match status" value="1"/>
</dbReference>
<feature type="transmembrane region" description="Helical" evidence="1">
    <location>
        <begin position="44"/>
        <end position="62"/>
    </location>
</feature>
<dbReference type="GO" id="GO:0009706">
    <property type="term" value="C:chloroplast inner membrane"/>
    <property type="evidence" value="ECO:0007005"/>
    <property type="project" value="TAIR"/>
</dbReference>
<keyword evidence="1" id="KW-0472">Membrane</keyword>
<keyword evidence="1" id="KW-1133">Transmembrane helix</keyword>
<dbReference type="AlphaFoldDB" id="Q9FM21"/>
<dbReference type="TAIR" id="AT5G62720"/>
<feature type="domain" description="HPP transmembrane region" evidence="2">
    <location>
        <begin position="2"/>
        <end position="90"/>
    </location>
</feature>
<sequence>MALLGRMDQMLSPKGISMSVAPLGAVSAILFITPSAPAARKYNIFLAQIGCAAIGVVAFSVFGPGWLARSVALAASIAFMVITRANHPPGKYLLL</sequence>
<proteinExistence type="predicted"/>
<dbReference type="ExpressionAtlas" id="Q9FM21">
    <property type="expression patterns" value="baseline and differential"/>
</dbReference>
<name>Q9FM21_ARATH</name>
<dbReference type="GO" id="GO:0009941">
    <property type="term" value="C:chloroplast envelope"/>
    <property type="evidence" value="ECO:0007005"/>
    <property type="project" value="TAIR"/>
</dbReference>
<dbReference type="GO" id="GO:0009507">
    <property type="term" value="C:chloroplast"/>
    <property type="evidence" value="ECO:0000314"/>
    <property type="project" value="TAIR"/>
</dbReference>
<dbReference type="EMBL" id="AB009053">
    <property type="protein sequence ID" value="BAB10841.1"/>
    <property type="molecule type" value="Genomic_DNA"/>
</dbReference>
<evidence type="ECO:0000313" key="3">
    <source>
        <dbReference type="EMBL" id="BAB10841.1"/>
    </source>
</evidence>
<dbReference type="GO" id="GO:0015706">
    <property type="term" value="P:nitrate transmembrane transport"/>
    <property type="evidence" value="ECO:0000315"/>
    <property type="project" value="TAIR"/>
</dbReference>
<dbReference type="GO" id="GO:0015112">
    <property type="term" value="F:nitrate transmembrane transporter activity"/>
    <property type="evidence" value="ECO:0000315"/>
    <property type="project" value="TAIR"/>
</dbReference>
<evidence type="ECO:0000259" key="2">
    <source>
        <dbReference type="Pfam" id="PF04982"/>
    </source>
</evidence>
<dbReference type="InterPro" id="IPR007065">
    <property type="entry name" value="HPP"/>
</dbReference>
<reference key="2">
    <citation type="journal article" date="2000" name="Nature">
        <title>Sequence and analysis of chromosome 5 of the plant Arabidopsis thaliana.</title>
        <authorList>
            <consortium name="Kazusa DNA Research Institute"/>
            <consortium name="Cold Spring Harbor and Washington University in St Louis Sequencing Consortium"/>
            <consortium name="European Union Arabidopsis Genome Sequencing Consortium"/>
            <person name="Tabata S."/>
            <person name="Kaneko T."/>
            <person name="Nakamura Y."/>
            <person name="Kotani H."/>
            <person name="Kato T."/>
            <person name="Asamizu E."/>
            <person name="Miyajima N."/>
            <person name="Sasamoto S."/>
            <person name="Kimura T."/>
            <person name="Hosouchi T."/>
            <person name="Kawashima K."/>
            <person name="Kohara M."/>
            <person name="Matsumoto M."/>
            <person name="Matsuno A."/>
            <person name="Muraki A."/>
            <person name="Nakayama S."/>
            <person name="Nakazaki N."/>
            <person name="Naruo K."/>
            <person name="Okumura S."/>
            <person name="Shinpo S."/>
            <person name="Takeuchi C."/>
            <person name="Wada T."/>
            <person name="Watanabe A."/>
            <person name="Yamada M."/>
            <person name="Yasuda M."/>
            <person name="Sato S."/>
            <person name="de la Bastide M."/>
            <person name="Huang E."/>
            <person name="Spiegel L."/>
            <person name="Gnoj L."/>
            <person name="O'Shaughnessy A."/>
            <person name="Preston R."/>
            <person name="Habermann K."/>
            <person name="Murray J."/>
            <person name="Johnson D."/>
            <person name="Rohlfing T."/>
            <person name="Nelson J."/>
            <person name="Stoneking T."/>
            <person name="Pepin K."/>
            <person name="Spieth J."/>
            <person name="Sekhon M."/>
            <person name="Armstrong J."/>
            <person name="Becker M."/>
            <person name="Belter E."/>
            <person name="Cordum H."/>
            <person name="Cordes M."/>
            <person name="Courtney L."/>
            <person name="Courtney W."/>
            <person name="Dante M."/>
            <person name="Du H."/>
            <person name="Edwards J."/>
            <person name="Fryman J."/>
            <person name="Haakensen B."/>
            <person name="Lamar E."/>
            <person name="Latreille P."/>
            <person name="Leonard S."/>
            <person name="Meyer R."/>
            <person name="Mulvaney E."/>
            <person name="Ozersky P."/>
            <person name="Riley A."/>
            <person name="Strowmatt C."/>
            <person name="Wagner-McPherson C."/>
            <person name="Wollam A."/>
            <person name="Yoakum M."/>
            <person name="Bell M."/>
            <person name="Dedhia N."/>
            <person name="Parnell L."/>
            <person name="Shah R."/>
            <person name="Rodriguez M."/>
            <person name="See L.H."/>
            <person name="Vil D."/>
            <person name="Baker J."/>
            <person name="Kirchoff K."/>
            <person name="Toth K."/>
            <person name="King L."/>
            <person name="Bahret A."/>
            <person name="Miller B."/>
            <person name="Marra M."/>
            <person name="Martienssen R."/>
            <person name="McCombie W.R."/>
            <person name="Wilson R.K."/>
            <person name="Murphy G."/>
            <person name="Bancroft I."/>
            <person name="Volckaert G."/>
            <person name="Wambutt R."/>
            <person name="Dusterhoft A."/>
            <person name="Stiekema W."/>
            <person name="Pohl T."/>
            <person name="Entian K.D."/>
            <person name="Terryn N."/>
            <person name="Hartley N."/>
            <person name="Bent E."/>
            <person name="Johnson S."/>
            <person name="Langham S.A."/>
            <person name="McCullagh B."/>
            <person name="Robben J."/>
            <person name="Grymonprez B."/>
            <person name="Zimmermann W."/>
            <person name="Ramsperger U."/>
            <person name="Wedler H."/>
            <person name="Balke K."/>
            <person name="Wedler E."/>
            <person name="Peters S."/>
            <person name="van Staveren M."/>
            <person name="Dirkse W."/>
            <person name="Mooijman P."/>
            <person name="Lankhorst R.K."/>
            <person name="Weitzenegger T."/>
            <person name="Bothe G."/>
            <person name="Rose M."/>
            <person name="Hauf J."/>
            <person name="Berneiser S."/>
            <person name="Hempel S."/>
            <person name="Feldpausch M."/>
            <person name="Lamberth S."/>
            <person name="Villarroel R."/>
            <person name="Gielen J."/>
            <person name="Ardiles W."/>
            <person name="Bents O."/>
            <person name="Lemcke K."/>
            <person name="Kolesov G."/>
            <person name="Mayer K."/>
            <person name="Rudd S."/>
            <person name="Schoof H."/>
            <person name="Schueller C."/>
            <person name="Zaccaria P."/>
            <person name="Mewes H.W."/>
            <person name="Bevan M."/>
            <person name="Fransz P."/>
        </authorList>
    </citation>
    <scope>NUCLEOTIDE SEQUENCE [LARGE SCALE GENOMIC DNA]</scope>
    <source>
        <strain>cv. Columbia</strain>
    </source>
</reference>
<accession>Q9FM21</accession>
<organism evidence="3">
    <name type="scientific">Arabidopsis thaliana</name>
    <name type="common">Mouse-ear cress</name>
    <dbReference type="NCBI Taxonomy" id="3702"/>
    <lineage>
        <taxon>Eukaryota</taxon>
        <taxon>Viridiplantae</taxon>
        <taxon>Streptophyta</taxon>
        <taxon>Embryophyta</taxon>
        <taxon>Tracheophyta</taxon>
        <taxon>Spermatophyta</taxon>
        <taxon>Magnoliopsida</taxon>
        <taxon>eudicotyledons</taxon>
        <taxon>Gunneridae</taxon>
        <taxon>Pentapetalae</taxon>
        <taxon>rosids</taxon>
        <taxon>malvids</taxon>
        <taxon>Brassicales</taxon>
        <taxon>Brassicaceae</taxon>
        <taxon>Camelineae</taxon>
        <taxon>Arabidopsis</taxon>
    </lineage>
</organism>
<dbReference type="InterPro" id="IPR058581">
    <property type="entry name" value="TM_HPP"/>
</dbReference>
<protein>
    <recommendedName>
        <fullName evidence="2">HPP transmembrane region domain-containing protein</fullName>
    </recommendedName>
</protein>
<dbReference type="Pfam" id="PF04982">
    <property type="entry name" value="TM_HPP"/>
    <property type="match status" value="1"/>
</dbReference>